<evidence type="ECO:0000256" key="4">
    <source>
        <dbReference type="ARBA" id="ARBA00022980"/>
    </source>
</evidence>
<dbReference type="EMBL" id="CP017037">
    <property type="protein sequence ID" value="AOH38674.1"/>
    <property type="molecule type" value="Genomic_DNA"/>
</dbReference>
<dbReference type="GO" id="GO:0006412">
    <property type="term" value="P:translation"/>
    <property type="evidence" value="ECO:0007669"/>
    <property type="project" value="UniProtKB-UniRule"/>
</dbReference>
<dbReference type="Proteomes" id="UP000266262">
    <property type="component" value="Unassembled WGS sequence"/>
</dbReference>
<comment type="similarity">
    <text evidence="1 7">Belongs to the universal ribosomal protein uL18 family.</text>
</comment>
<dbReference type="OrthoDB" id="9810939at2"/>
<evidence type="ECO:0000256" key="6">
    <source>
        <dbReference type="ARBA" id="ARBA00035197"/>
    </source>
</evidence>
<dbReference type="SUPFAM" id="SSF53137">
    <property type="entry name" value="Translational machinery components"/>
    <property type="match status" value="1"/>
</dbReference>
<dbReference type="GO" id="GO:0003735">
    <property type="term" value="F:structural constituent of ribosome"/>
    <property type="evidence" value="ECO:0007669"/>
    <property type="project" value="InterPro"/>
</dbReference>
<dbReference type="CDD" id="cd00432">
    <property type="entry name" value="Ribosomal_L18_L5e"/>
    <property type="match status" value="1"/>
</dbReference>
<comment type="function">
    <text evidence="7">This is one of the proteins that bind and probably mediate the attachment of the 5S RNA into the large ribosomal subunit, where it forms part of the central protuberance.</text>
</comment>
<evidence type="ECO:0000256" key="5">
    <source>
        <dbReference type="ARBA" id="ARBA00023274"/>
    </source>
</evidence>
<dbReference type="InterPro" id="IPR005484">
    <property type="entry name" value="Ribosomal_uL18_bac/plant/anim"/>
</dbReference>
<dbReference type="STRING" id="39950.BCB69_00900"/>
<keyword evidence="2 7" id="KW-0699">rRNA-binding</keyword>
<organism evidence="8 10">
    <name type="scientific">Dialister pneumosintes</name>
    <dbReference type="NCBI Taxonomy" id="39950"/>
    <lineage>
        <taxon>Bacteria</taxon>
        <taxon>Bacillati</taxon>
        <taxon>Bacillota</taxon>
        <taxon>Negativicutes</taxon>
        <taxon>Veillonellales</taxon>
        <taxon>Veillonellaceae</taxon>
        <taxon>Dialister</taxon>
    </lineage>
</organism>
<keyword evidence="3 7" id="KW-0694">RNA-binding</keyword>
<evidence type="ECO:0000313" key="9">
    <source>
        <dbReference type="EMBL" id="RID94374.1"/>
    </source>
</evidence>
<dbReference type="KEGG" id="dpn:BCB69_00900"/>
<gene>
    <name evidence="7" type="primary">rplR</name>
    <name evidence="8" type="ORF">BCB69_00900</name>
    <name evidence="9" type="ORF">DX915_02285</name>
</gene>
<protein>
    <recommendedName>
        <fullName evidence="6 7">Large ribosomal subunit protein uL18</fullName>
    </recommendedName>
</protein>
<dbReference type="GO" id="GO:0022625">
    <property type="term" value="C:cytosolic large ribosomal subunit"/>
    <property type="evidence" value="ECO:0007669"/>
    <property type="project" value="TreeGrafter"/>
</dbReference>
<keyword evidence="5 7" id="KW-0687">Ribonucleoprotein</keyword>
<evidence type="ECO:0000256" key="3">
    <source>
        <dbReference type="ARBA" id="ARBA00022884"/>
    </source>
</evidence>
<dbReference type="PANTHER" id="PTHR12899:SF3">
    <property type="entry name" value="LARGE RIBOSOMAL SUBUNIT PROTEIN UL18M"/>
    <property type="match status" value="1"/>
</dbReference>
<keyword evidence="11" id="KW-1185">Reference proteome</keyword>
<name>A0A1B3WCH7_9FIRM</name>
<evidence type="ECO:0000313" key="10">
    <source>
        <dbReference type="Proteomes" id="UP000094757"/>
    </source>
</evidence>
<dbReference type="InterPro" id="IPR004389">
    <property type="entry name" value="Ribosomal_uL18_bac-type"/>
</dbReference>
<reference evidence="10" key="1">
    <citation type="submission" date="2016-08" db="EMBL/GenBank/DDBJ databases">
        <authorList>
            <person name="Holder M.E."/>
            <person name="Ajami N.J."/>
            <person name="Petrosino J.F."/>
        </authorList>
    </citation>
    <scope>NUCLEOTIDE SEQUENCE [LARGE SCALE GENOMIC DNA]</scope>
    <source>
        <strain evidence="10">F0677</strain>
    </source>
</reference>
<dbReference type="InterPro" id="IPR057268">
    <property type="entry name" value="Ribosomal_L18"/>
</dbReference>
<evidence type="ECO:0000256" key="7">
    <source>
        <dbReference type="HAMAP-Rule" id="MF_01337"/>
    </source>
</evidence>
<dbReference type="PANTHER" id="PTHR12899">
    <property type="entry name" value="39S RIBOSOMAL PROTEIN L18, MITOCHONDRIAL"/>
    <property type="match status" value="1"/>
</dbReference>
<dbReference type="EMBL" id="QWKU01000001">
    <property type="protein sequence ID" value="RID94374.1"/>
    <property type="molecule type" value="Genomic_DNA"/>
</dbReference>
<evidence type="ECO:0000256" key="2">
    <source>
        <dbReference type="ARBA" id="ARBA00022730"/>
    </source>
</evidence>
<accession>A0A1B3WCH7</accession>
<evidence type="ECO:0000313" key="11">
    <source>
        <dbReference type="Proteomes" id="UP000266262"/>
    </source>
</evidence>
<dbReference type="Proteomes" id="UP000094757">
    <property type="component" value="Chromosome"/>
</dbReference>
<dbReference type="AlphaFoldDB" id="A0A1B3WCH7"/>
<evidence type="ECO:0000256" key="1">
    <source>
        <dbReference type="ARBA" id="ARBA00007116"/>
    </source>
</evidence>
<comment type="subunit">
    <text evidence="7">Part of the 50S ribosomal subunit; part of the 5S rRNA/L5/L18/L25 subcomplex. Contacts the 5S and 23S rRNAs.</text>
</comment>
<dbReference type="GO" id="GO:0008097">
    <property type="term" value="F:5S rRNA binding"/>
    <property type="evidence" value="ECO:0007669"/>
    <property type="project" value="TreeGrafter"/>
</dbReference>
<proteinExistence type="inferred from homology"/>
<reference evidence="8" key="2">
    <citation type="submission" date="2016-08" db="EMBL/GenBank/DDBJ databases">
        <authorList>
            <person name="Seilhamer J.J."/>
        </authorList>
    </citation>
    <scope>NUCLEOTIDE SEQUENCE [LARGE SCALE GENOMIC DNA]</scope>
    <source>
        <strain evidence="8">F0677</strain>
    </source>
</reference>
<evidence type="ECO:0000313" key="8">
    <source>
        <dbReference type="EMBL" id="AOH38674.1"/>
    </source>
</evidence>
<dbReference type="HAMAP" id="MF_01337_B">
    <property type="entry name" value="Ribosomal_uL18_B"/>
    <property type="match status" value="1"/>
</dbReference>
<reference evidence="9 11" key="3">
    <citation type="submission" date="2018-08" db="EMBL/GenBank/DDBJ databases">
        <title>Draft genome sequence of Dialister pneumosintes KCOM 1685.</title>
        <authorList>
            <person name="Kook J.-K."/>
            <person name="Park S.-N."/>
            <person name="Lim Y.K."/>
        </authorList>
    </citation>
    <scope>NUCLEOTIDE SEQUENCE [LARGE SCALE GENOMIC DNA]</scope>
    <source>
        <strain evidence="9 11">KCOM 1685</strain>
    </source>
</reference>
<dbReference type="FunFam" id="3.30.420.100:FF:000001">
    <property type="entry name" value="50S ribosomal protein L18"/>
    <property type="match status" value="1"/>
</dbReference>
<dbReference type="NCBIfam" id="TIGR00060">
    <property type="entry name" value="L18_bact"/>
    <property type="match status" value="1"/>
</dbReference>
<dbReference type="RefSeq" id="WP_022513908.1">
    <property type="nucleotide sequence ID" value="NZ_CP017037.1"/>
</dbReference>
<dbReference type="Gene3D" id="3.30.420.100">
    <property type="match status" value="1"/>
</dbReference>
<keyword evidence="4 7" id="KW-0689">Ribosomal protein</keyword>
<dbReference type="Pfam" id="PF00861">
    <property type="entry name" value="Ribosomal_L18p"/>
    <property type="match status" value="1"/>
</dbReference>
<sequence>MRKNERRSAVVRRHLRLRKNISGTAQRPRLNVFRSLSNIYAQIIDDEAKVTLVSASTLDKEIKGTFPNGGNVAAAAEVGKVVAKRALEKGIDTVVFDRGGHIYHGRVKALAEGAREAGLKF</sequence>